<evidence type="ECO:0000259" key="8">
    <source>
        <dbReference type="Pfam" id="PF11967"/>
    </source>
</evidence>
<dbReference type="Gene3D" id="6.20.220.20">
    <property type="entry name" value="Recombination protein O, zinc-binding domain"/>
    <property type="match status" value="1"/>
</dbReference>
<keyword evidence="3 7" id="KW-0227">DNA damage</keyword>
<dbReference type="RefSeq" id="WP_137627971.1">
    <property type="nucleotide sequence ID" value="NZ_BJDJ01000004.1"/>
</dbReference>
<dbReference type="InterPro" id="IPR042242">
    <property type="entry name" value="RecO_C"/>
</dbReference>
<organism evidence="9 10">
    <name type="scientific">Lactiplantibacillus daowaiensis</name>
    <dbReference type="NCBI Taxonomy" id="2559918"/>
    <lineage>
        <taxon>Bacteria</taxon>
        <taxon>Bacillati</taxon>
        <taxon>Bacillota</taxon>
        <taxon>Bacilli</taxon>
        <taxon>Lactobacillales</taxon>
        <taxon>Lactobacillaceae</taxon>
        <taxon>Lactiplantibacillus</taxon>
    </lineage>
</organism>
<dbReference type="Pfam" id="PF02565">
    <property type="entry name" value="RecO_C"/>
    <property type="match status" value="1"/>
</dbReference>
<protein>
    <recommendedName>
        <fullName evidence="2 7">DNA repair protein RecO</fullName>
    </recommendedName>
    <alternativeName>
        <fullName evidence="6 7">Recombination protein O</fullName>
    </alternativeName>
</protein>
<keyword evidence="5 7" id="KW-0234">DNA repair</keyword>
<dbReference type="InterPro" id="IPR012340">
    <property type="entry name" value="NA-bd_OB-fold"/>
</dbReference>
<gene>
    <name evidence="7 9" type="primary">recO</name>
    <name evidence="9" type="ORF">ACFP5Y_11865</name>
</gene>
<keyword evidence="10" id="KW-1185">Reference proteome</keyword>
<comment type="function">
    <text evidence="7">Involved in DNA repair and RecF pathway recombination.</text>
</comment>
<dbReference type="Gene3D" id="2.40.50.140">
    <property type="entry name" value="Nucleic acid-binding proteins"/>
    <property type="match status" value="1"/>
</dbReference>
<dbReference type="InterPro" id="IPR022572">
    <property type="entry name" value="DNA_rep/recomb_RecO_N"/>
</dbReference>
<evidence type="ECO:0000313" key="10">
    <source>
        <dbReference type="Proteomes" id="UP001596282"/>
    </source>
</evidence>
<comment type="caution">
    <text evidence="9">The sequence shown here is derived from an EMBL/GenBank/DDBJ whole genome shotgun (WGS) entry which is preliminary data.</text>
</comment>
<dbReference type="SUPFAM" id="SSF50249">
    <property type="entry name" value="Nucleic acid-binding proteins"/>
    <property type="match status" value="1"/>
</dbReference>
<keyword evidence="4 7" id="KW-0233">DNA recombination</keyword>
<sequence length="267" mass="30581">MIANFNGILLYRRDYRERDMLIKFLTAEYGKKMFFIRGARKRGFKMAAELLPFTMGEYVGDLRDQGLSYINSAKSVQYFEQISQDIELNAYATYIMNLIDVAYPDNQPVGSWYQQITSALQLIDQHVAPALVANVVEIQLLGAFGVAPELRWCAVCGRQDLPFDYSESYGGLLCQQHWHLDPHRLHASQAAIFYLRQFSVLDLAKVHSINVKSTTATQLRRILDEIYDNSVGLHLKSKRFIDQMGSWYQPLKPRSTDVTPESGIDKP</sequence>
<evidence type="ECO:0000256" key="1">
    <source>
        <dbReference type="ARBA" id="ARBA00007452"/>
    </source>
</evidence>
<feature type="domain" description="DNA replication/recombination mediator RecO N-terminal" evidence="8">
    <location>
        <begin position="1"/>
        <end position="79"/>
    </location>
</feature>
<evidence type="ECO:0000256" key="4">
    <source>
        <dbReference type="ARBA" id="ARBA00023172"/>
    </source>
</evidence>
<dbReference type="EMBL" id="JBHSSC010000042">
    <property type="protein sequence ID" value="MFC6181921.1"/>
    <property type="molecule type" value="Genomic_DNA"/>
</dbReference>
<accession>A0ABW1S3G2</accession>
<evidence type="ECO:0000256" key="6">
    <source>
        <dbReference type="ARBA" id="ARBA00033409"/>
    </source>
</evidence>
<dbReference type="HAMAP" id="MF_00201">
    <property type="entry name" value="RecO"/>
    <property type="match status" value="1"/>
</dbReference>
<dbReference type="Pfam" id="PF11967">
    <property type="entry name" value="RecO_N"/>
    <property type="match status" value="1"/>
</dbReference>
<dbReference type="SUPFAM" id="SSF57863">
    <property type="entry name" value="ArfGap/RecO-like zinc finger"/>
    <property type="match status" value="1"/>
</dbReference>
<comment type="similarity">
    <text evidence="1 7">Belongs to the RecO family.</text>
</comment>
<dbReference type="Gene3D" id="1.20.1440.120">
    <property type="entry name" value="Recombination protein O, C-terminal domain"/>
    <property type="match status" value="1"/>
</dbReference>
<evidence type="ECO:0000256" key="7">
    <source>
        <dbReference type="HAMAP-Rule" id="MF_00201"/>
    </source>
</evidence>
<evidence type="ECO:0000256" key="5">
    <source>
        <dbReference type="ARBA" id="ARBA00023204"/>
    </source>
</evidence>
<dbReference type="Proteomes" id="UP001596282">
    <property type="component" value="Unassembled WGS sequence"/>
</dbReference>
<dbReference type="PANTHER" id="PTHR33991">
    <property type="entry name" value="DNA REPAIR PROTEIN RECO"/>
    <property type="match status" value="1"/>
</dbReference>
<reference evidence="10" key="1">
    <citation type="journal article" date="2019" name="Int. J. Syst. Evol. Microbiol.">
        <title>The Global Catalogue of Microorganisms (GCM) 10K type strain sequencing project: providing services to taxonomists for standard genome sequencing and annotation.</title>
        <authorList>
            <consortium name="The Broad Institute Genomics Platform"/>
            <consortium name="The Broad Institute Genome Sequencing Center for Infectious Disease"/>
            <person name="Wu L."/>
            <person name="Ma J."/>
        </authorList>
    </citation>
    <scope>NUCLEOTIDE SEQUENCE [LARGE SCALE GENOMIC DNA]</scope>
    <source>
        <strain evidence="10">CCM 8933</strain>
    </source>
</reference>
<dbReference type="PANTHER" id="PTHR33991:SF1">
    <property type="entry name" value="DNA REPAIR PROTEIN RECO"/>
    <property type="match status" value="1"/>
</dbReference>
<dbReference type="InterPro" id="IPR003717">
    <property type="entry name" value="RecO"/>
</dbReference>
<evidence type="ECO:0000313" key="9">
    <source>
        <dbReference type="EMBL" id="MFC6181921.1"/>
    </source>
</evidence>
<evidence type="ECO:0000256" key="3">
    <source>
        <dbReference type="ARBA" id="ARBA00022763"/>
    </source>
</evidence>
<evidence type="ECO:0000256" key="2">
    <source>
        <dbReference type="ARBA" id="ARBA00021310"/>
    </source>
</evidence>
<proteinExistence type="inferred from homology"/>
<name>A0ABW1S3G2_9LACO</name>
<dbReference type="NCBIfam" id="TIGR00613">
    <property type="entry name" value="reco"/>
    <property type="match status" value="1"/>
</dbReference>
<dbReference type="InterPro" id="IPR037278">
    <property type="entry name" value="ARFGAP/RecO"/>
</dbReference>